<proteinExistence type="predicted"/>
<accession>A0A8T1NXF8</accession>
<name>A0A8T1NXF8_CARIL</name>
<gene>
    <name evidence="1" type="ORF">CIPAW_12G045300</name>
</gene>
<sequence>MACGWVFMVGKTTLTPDIFHKNWEQKASMTKNLQIKAVVGQILFKNKIENDKEKNFFINSGSFHINAKTFCIQSLVTEPMCVICGRKANTCPRTEVCNSWGRIIIH</sequence>
<dbReference type="EMBL" id="CM031820">
    <property type="protein sequence ID" value="KAG6633390.1"/>
    <property type="molecule type" value="Genomic_DNA"/>
</dbReference>
<comment type="caution">
    <text evidence="1">The sequence shown here is derived from an EMBL/GenBank/DDBJ whole genome shotgun (WGS) entry which is preliminary data.</text>
</comment>
<organism evidence="1 2">
    <name type="scientific">Carya illinoinensis</name>
    <name type="common">Pecan</name>
    <dbReference type="NCBI Taxonomy" id="32201"/>
    <lineage>
        <taxon>Eukaryota</taxon>
        <taxon>Viridiplantae</taxon>
        <taxon>Streptophyta</taxon>
        <taxon>Embryophyta</taxon>
        <taxon>Tracheophyta</taxon>
        <taxon>Spermatophyta</taxon>
        <taxon>Magnoliopsida</taxon>
        <taxon>eudicotyledons</taxon>
        <taxon>Gunneridae</taxon>
        <taxon>Pentapetalae</taxon>
        <taxon>rosids</taxon>
        <taxon>fabids</taxon>
        <taxon>Fagales</taxon>
        <taxon>Juglandaceae</taxon>
        <taxon>Carya</taxon>
    </lineage>
</organism>
<dbReference type="Proteomes" id="UP000811609">
    <property type="component" value="Chromosome 12"/>
</dbReference>
<evidence type="ECO:0000313" key="2">
    <source>
        <dbReference type="Proteomes" id="UP000811609"/>
    </source>
</evidence>
<evidence type="ECO:0000313" key="1">
    <source>
        <dbReference type="EMBL" id="KAG6633390.1"/>
    </source>
</evidence>
<dbReference type="AlphaFoldDB" id="A0A8T1NXF8"/>
<keyword evidence="2" id="KW-1185">Reference proteome</keyword>
<reference evidence="1" key="1">
    <citation type="submission" date="2020-12" db="EMBL/GenBank/DDBJ databases">
        <title>WGS assembly of Carya illinoinensis cv. Pawnee.</title>
        <authorList>
            <person name="Platts A."/>
            <person name="Shu S."/>
            <person name="Wright S."/>
            <person name="Barry K."/>
            <person name="Edger P."/>
            <person name="Pires J.C."/>
            <person name="Schmutz J."/>
        </authorList>
    </citation>
    <scope>NUCLEOTIDE SEQUENCE</scope>
    <source>
        <tissue evidence="1">Leaf</tissue>
    </source>
</reference>
<protein>
    <submittedName>
        <fullName evidence="1">Uncharacterized protein</fullName>
    </submittedName>
</protein>